<proteinExistence type="predicted"/>
<name>A0A914ECR6_9BILA</name>
<evidence type="ECO:0000313" key="3">
    <source>
        <dbReference type="WBParaSite" id="ACRNAN_scaffold6873.g28809.t1"/>
    </source>
</evidence>
<accession>A0A914ECR6</accession>
<reference evidence="3" key="1">
    <citation type="submission" date="2022-11" db="UniProtKB">
        <authorList>
            <consortium name="WormBaseParasite"/>
        </authorList>
    </citation>
    <scope>IDENTIFICATION</scope>
</reference>
<dbReference type="AlphaFoldDB" id="A0A914ECR6"/>
<dbReference type="WBParaSite" id="ACRNAN_scaffold6873.g28809.t1">
    <property type="protein sequence ID" value="ACRNAN_scaffold6873.g28809.t1"/>
    <property type="gene ID" value="ACRNAN_scaffold6873.g28809"/>
</dbReference>
<protein>
    <submittedName>
        <fullName evidence="3">Uncharacterized protein</fullName>
    </submittedName>
</protein>
<organism evidence="2 3">
    <name type="scientific">Acrobeloides nanus</name>
    <dbReference type="NCBI Taxonomy" id="290746"/>
    <lineage>
        <taxon>Eukaryota</taxon>
        <taxon>Metazoa</taxon>
        <taxon>Ecdysozoa</taxon>
        <taxon>Nematoda</taxon>
        <taxon>Chromadorea</taxon>
        <taxon>Rhabditida</taxon>
        <taxon>Tylenchina</taxon>
        <taxon>Cephalobomorpha</taxon>
        <taxon>Cephaloboidea</taxon>
        <taxon>Cephalobidae</taxon>
        <taxon>Acrobeloides</taxon>
    </lineage>
</organism>
<evidence type="ECO:0000256" key="1">
    <source>
        <dbReference type="SAM" id="MobiDB-lite"/>
    </source>
</evidence>
<sequence length="133" mass="15194">MASYEIRTIACVHFVRHTSVFYTHTIACAVACGDPKHSEELGRTPKHSEELGRTQRYSEALVITQRHSEALRRPEEDPSLVERAASTSESSPVYAAMEVMEFEAREMDILQPDEMAEFMEFELLLDEESEILN</sequence>
<evidence type="ECO:0000313" key="2">
    <source>
        <dbReference type="Proteomes" id="UP000887540"/>
    </source>
</evidence>
<feature type="compositionally biased region" description="Basic and acidic residues" evidence="1">
    <location>
        <begin position="35"/>
        <end position="53"/>
    </location>
</feature>
<feature type="compositionally biased region" description="Basic and acidic residues" evidence="1">
    <location>
        <begin position="66"/>
        <end position="76"/>
    </location>
</feature>
<feature type="region of interest" description="Disordered" evidence="1">
    <location>
        <begin position="35"/>
        <end position="87"/>
    </location>
</feature>
<dbReference type="Proteomes" id="UP000887540">
    <property type="component" value="Unplaced"/>
</dbReference>
<keyword evidence="2" id="KW-1185">Reference proteome</keyword>